<gene>
    <name evidence="1" type="ORF">GCM10008066_15300</name>
</gene>
<dbReference type="Proteomes" id="UP000642180">
    <property type="component" value="Unassembled WGS sequence"/>
</dbReference>
<dbReference type="InterPro" id="IPR027417">
    <property type="entry name" value="P-loop_NTPase"/>
</dbReference>
<dbReference type="Gene3D" id="3.40.50.2300">
    <property type="match status" value="1"/>
</dbReference>
<protein>
    <submittedName>
        <fullName evidence="1">Pilus assembly protein CpaE</fullName>
    </submittedName>
</protein>
<dbReference type="GO" id="GO:0016887">
    <property type="term" value="F:ATP hydrolysis activity"/>
    <property type="evidence" value="ECO:0007669"/>
    <property type="project" value="TreeGrafter"/>
</dbReference>
<dbReference type="Gene3D" id="3.40.50.300">
    <property type="entry name" value="P-loop containing nucleotide triphosphate hydrolases"/>
    <property type="match status" value="1"/>
</dbReference>
<dbReference type="InterPro" id="IPR050625">
    <property type="entry name" value="ParA/MinD_ATPase"/>
</dbReference>
<dbReference type="SUPFAM" id="SSF52540">
    <property type="entry name" value="P-loop containing nucleoside triphosphate hydrolases"/>
    <property type="match status" value="1"/>
</dbReference>
<evidence type="ECO:0000313" key="2">
    <source>
        <dbReference type="Proteomes" id="UP000642180"/>
    </source>
</evidence>
<dbReference type="PANTHER" id="PTHR43384">
    <property type="entry name" value="SEPTUM SITE-DETERMINING PROTEIN MIND HOMOLOG, CHLOROPLASTIC-RELATED"/>
    <property type="match status" value="1"/>
</dbReference>
<accession>A0A8J3AU39</accession>
<reference evidence="2" key="1">
    <citation type="journal article" date="2019" name="Int. J. Syst. Evol. Microbiol.">
        <title>The Global Catalogue of Microorganisms (GCM) 10K type strain sequencing project: providing services to taxonomists for standard genome sequencing and annotation.</title>
        <authorList>
            <consortium name="The Broad Institute Genomics Platform"/>
            <consortium name="The Broad Institute Genome Sequencing Center for Infectious Disease"/>
            <person name="Wu L."/>
            <person name="Ma J."/>
        </authorList>
    </citation>
    <scope>NUCLEOTIDE SEQUENCE [LARGE SCALE GENOMIC DNA]</scope>
    <source>
        <strain evidence="2">CCM 2767</strain>
    </source>
</reference>
<dbReference type="GO" id="GO:0051782">
    <property type="term" value="P:negative regulation of cell division"/>
    <property type="evidence" value="ECO:0007669"/>
    <property type="project" value="TreeGrafter"/>
</dbReference>
<evidence type="ECO:0000313" key="1">
    <source>
        <dbReference type="EMBL" id="GGI18682.1"/>
    </source>
</evidence>
<organism evidence="1 2">
    <name type="scientific">Oxalicibacterium faecigallinarum</name>
    <dbReference type="NCBI Taxonomy" id="573741"/>
    <lineage>
        <taxon>Bacteria</taxon>
        <taxon>Pseudomonadati</taxon>
        <taxon>Pseudomonadota</taxon>
        <taxon>Betaproteobacteria</taxon>
        <taxon>Burkholderiales</taxon>
        <taxon>Oxalobacteraceae</taxon>
        <taxon>Oxalicibacterium</taxon>
    </lineage>
</organism>
<dbReference type="PANTHER" id="PTHR43384:SF13">
    <property type="entry name" value="SLR0110 PROTEIN"/>
    <property type="match status" value="1"/>
</dbReference>
<comment type="caution">
    <text evidence="1">The sequence shown here is derived from an EMBL/GenBank/DDBJ whole genome shotgun (WGS) entry which is preliminary data.</text>
</comment>
<keyword evidence="2" id="KW-1185">Reference proteome</keyword>
<dbReference type="EMBL" id="BMDI01000001">
    <property type="protein sequence ID" value="GGI18682.1"/>
    <property type="molecule type" value="Genomic_DNA"/>
</dbReference>
<dbReference type="GO" id="GO:0005524">
    <property type="term" value="F:ATP binding"/>
    <property type="evidence" value="ECO:0007669"/>
    <property type="project" value="TreeGrafter"/>
</dbReference>
<dbReference type="GO" id="GO:0005829">
    <property type="term" value="C:cytosol"/>
    <property type="evidence" value="ECO:0007669"/>
    <property type="project" value="TreeGrafter"/>
</dbReference>
<sequence length="427" mass="47146">MDNYMGHELSDTDMQKSGNKFVFCSSNDSHFQWIKQALNAWQVVHQDLVPLDVLAEQIAHIRPQLVLLDFSGNCRDTEENCAKEMIALAQTLKIRHPNVHQVAVGSSNYADGAVAAMRAGVHHFIDMQSDGTEAREVIRTMITGLPTLGADPCNVITLLGARAGIGTTTLAVHLADMLQLQQTPQAIRPKIALLDFGIPVADGQLYLNVSSTFDLLDAVRNRHRLDSTLVQTAIAHNNNGIRIISLPRTPESMHALVANDVLGLLSQLRAYFDVLIIDLGGFPEQDLTMRIANASDETWLLTDQSVGSLVSFDNLIKSMDKNQVARSKRHLIVTRHEDAFGMSAEQIAERFKVPLKAKLPESRQRLVSAANIGKLLHETTRTNAYLNAVSALAESVLNRNTENTKKGGLRDWLQRCLPGRGKTKERA</sequence>
<proteinExistence type="predicted"/>
<dbReference type="AlphaFoldDB" id="A0A8J3AU39"/>
<name>A0A8J3AU39_9BURK</name>
<dbReference type="GO" id="GO:0009898">
    <property type="term" value="C:cytoplasmic side of plasma membrane"/>
    <property type="evidence" value="ECO:0007669"/>
    <property type="project" value="TreeGrafter"/>
</dbReference>